<dbReference type="EMBL" id="AP019860">
    <property type="protein sequence ID" value="BBM86013.1"/>
    <property type="molecule type" value="Genomic_DNA"/>
</dbReference>
<keyword evidence="1" id="KW-1133">Transmembrane helix</keyword>
<keyword evidence="1" id="KW-0812">Transmembrane</keyword>
<evidence type="ECO:0000313" key="2">
    <source>
        <dbReference type="EMBL" id="BBM86013.1"/>
    </source>
</evidence>
<proteinExistence type="predicted"/>
<reference evidence="2 3" key="1">
    <citation type="submission" date="2019-08" db="EMBL/GenBank/DDBJ databases">
        <title>Complete genome sequence of Candidatus Uab amorphum.</title>
        <authorList>
            <person name="Shiratori T."/>
            <person name="Suzuki S."/>
            <person name="Kakizawa Y."/>
            <person name="Ishida K."/>
        </authorList>
    </citation>
    <scope>NUCLEOTIDE SEQUENCE [LARGE SCALE GENOMIC DNA]</scope>
    <source>
        <strain evidence="2 3">SRT547</strain>
    </source>
</reference>
<sequence>MYALFISDLAGVWVEIFGAICVLSIGWLWGRWRSGVAWKQKRFTNRVVLSLNSLTYKEVESEGKTTKRPVLQLRTIFERDAIYVFQNEIMAEILNKCIKQVKPSDCLVHFAKEDSWYMLNAILNQICERFADGILKKDMGMPIETRWYTFCVTYELEGAIRTHKPRVMIMEKEAFENFPDDDPENFVLEAETHTTRVKTLQHLKKQRQKYPHLFMDIQLSF</sequence>
<gene>
    <name evidence="2" type="ORF">UABAM_04399</name>
</gene>
<accession>A0A5S9F5C8</accession>
<evidence type="ECO:0000313" key="3">
    <source>
        <dbReference type="Proteomes" id="UP000326354"/>
    </source>
</evidence>
<organism evidence="2 3">
    <name type="scientific">Uabimicrobium amorphum</name>
    <dbReference type="NCBI Taxonomy" id="2596890"/>
    <lineage>
        <taxon>Bacteria</taxon>
        <taxon>Pseudomonadati</taxon>
        <taxon>Planctomycetota</taxon>
        <taxon>Candidatus Uabimicrobiia</taxon>
        <taxon>Candidatus Uabimicrobiales</taxon>
        <taxon>Candidatus Uabimicrobiaceae</taxon>
        <taxon>Candidatus Uabimicrobium</taxon>
    </lineage>
</organism>
<keyword evidence="3" id="KW-1185">Reference proteome</keyword>
<evidence type="ECO:0000256" key="1">
    <source>
        <dbReference type="SAM" id="Phobius"/>
    </source>
</evidence>
<dbReference type="AlphaFoldDB" id="A0A5S9F5C8"/>
<dbReference type="RefSeq" id="WP_151970093.1">
    <property type="nucleotide sequence ID" value="NZ_AP019860.1"/>
</dbReference>
<dbReference type="OrthoDB" id="265743at2"/>
<dbReference type="Proteomes" id="UP000326354">
    <property type="component" value="Chromosome"/>
</dbReference>
<dbReference type="KEGG" id="uam:UABAM_04399"/>
<name>A0A5S9F5C8_UABAM</name>
<keyword evidence="1" id="KW-0472">Membrane</keyword>
<feature type="transmembrane region" description="Helical" evidence="1">
    <location>
        <begin position="12"/>
        <end position="32"/>
    </location>
</feature>
<protein>
    <submittedName>
        <fullName evidence="2">Uncharacterized protein</fullName>
    </submittedName>
</protein>